<dbReference type="Proteomes" id="UP000308836">
    <property type="component" value="Unassembled WGS sequence"/>
</dbReference>
<reference evidence="1" key="1">
    <citation type="submission" date="2019-04" db="EMBL/GenBank/DDBJ databases">
        <title>Microbes associate with the intestines of laboratory mice.</title>
        <authorList>
            <person name="Navarre W."/>
            <person name="Wong E."/>
            <person name="Huang K."/>
            <person name="Tropini C."/>
            <person name="Ng K."/>
            <person name="Yu B."/>
        </authorList>
    </citation>
    <scope>NUCLEOTIDE SEQUENCE</scope>
    <source>
        <strain evidence="1">NM09_H32</strain>
    </source>
</reference>
<accession>A0AC61R902</accession>
<dbReference type="EMBL" id="SRYG01000006">
    <property type="protein sequence ID" value="TGY66500.1"/>
    <property type="molecule type" value="Genomic_DNA"/>
</dbReference>
<keyword evidence="2" id="KW-1185">Reference proteome</keyword>
<organism evidence="1 2">
    <name type="scientific">Dubosiella muris</name>
    <dbReference type="NCBI Taxonomy" id="3038133"/>
    <lineage>
        <taxon>Bacteria</taxon>
        <taxon>Bacillati</taxon>
        <taxon>Bacillota</taxon>
        <taxon>Erysipelotrichia</taxon>
        <taxon>Erysipelotrichales</taxon>
        <taxon>Erysipelotrichaceae</taxon>
        <taxon>Dubosiella</taxon>
    </lineage>
</organism>
<proteinExistence type="predicted"/>
<comment type="caution">
    <text evidence="1">The sequence shown here is derived from an EMBL/GenBank/DDBJ whole genome shotgun (WGS) entry which is preliminary data.</text>
</comment>
<protein>
    <submittedName>
        <fullName evidence="1">Uncharacterized protein</fullName>
    </submittedName>
</protein>
<evidence type="ECO:0000313" key="2">
    <source>
        <dbReference type="Proteomes" id="UP000308836"/>
    </source>
</evidence>
<gene>
    <name evidence="1" type="ORF">E5336_04185</name>
</gene>
<evidence type="ECO:0000313" key="1">
    <source>
        <dbReference type="EMBL" id="TGY66500.1"/>
    </source>
</evidence>
<sequence>MKSTPFKAALGKRYVMIVLPLLCLGLLVNVFWPDRETSALENRPLAKFPAWTPSFLDDLDLYFSDQFVGRDLAINANYLLKKLEGVREIDNVYLGKGTLIQESMPYDASIVDRNMDALSAFRQTYPLNTMLMVVPTAASVEKDKLPPFVDTPAEALDDIFAKSGEGITNIDVRPIFNDHKQERLYYKTDHHWTSLGASLAFEALAQSQGWTPAKATVYPLTKDFQGTLASKTGSPFLKDDIDLYVPENIPEYVVTYGGDHKSRTMYDADAMDAKNKYEVFLGPNQGMVKIECDNDSDRRLVLFKDSYANSLLQFLIPQYRTITIIDPRYYYDDIDRVMKSDLITDVLVVYNYSNFVSDATLADVLSSANG</sequence>
<name>A0AC61R902_9FIRM</name>